<dbReference type="Pfam" id="PF10257">
    <property type="entry name" value="RAI16-like"/>
    <property type="match status" value="1"/>
</dbReference>
<dbReference type="PANTHER" id="PTHR21705:SF11">
    <property type="entry name" value="FHIP FAMILY PROTEIN CG3558"/>
    <property type="match status" value="1"/>
</dbReference>
<evidence type="ECO:0000313" key="2">
    <source>
        <dbReference type="EMBL" id="OTA26640.1"/>
    </source>
</evidence>
<dbReference type="PANTHER" id="PTHR21705">
    <property type="entry name" value="RAI16 PROTEIN-RELATED"/>
    <property type="match status" value="1"/>
</dbReference>
<dbReference type="InParanoid" id="A0A1Z5SYN2"/>
<keyword evidence="3" id="KW-1185">Reference proteome</keyword>
<organism evidence="2 3">
    <name type="scientific">Hortaea werneckii EXF-2000</name>
    <dbReference type="NCBI Taxonomy" id="1157616"/>
    <lineage>
        <taxon>Eukaryota</taxon>
        <taxon>Fungi</taxon>
        <taxon>Dikarya</taxon>
        <taxon>Ascomycota</taxon>
        <taxon>Pezizomycotina</taxon>
        <taxon>Dothideomycetes</taxon>
        <taxon>Dothideomycetidae</taxon>
        <taxon>Mycosphaerellales</taxon>
        <taxon>Teratosphaeriaceae</taxon>
        <taxon>Hortaea</taxon>
    </lineage>
</organism>
<evidence type="ECO:0000313" key="3">
    <source>
        <dbReference type="Proteomes" id="UP000194280"/>
    </source>
</evidence>
<dbReference type="VEuPathDB" id="FungiDB:BTJ68_11696"/>
<dbReference type="OrthoDB" id="5350595at2759"/>
<feature type="region of interest" description="Disordered" evidence="1">
    <location>
        <begin position="850"/>
        <end position="944"/>
    </location>
</feature>
<proteinExistence type="predicted"/>
<accession>A0A1Z5SYN2</accession>
<dbReference type="Proteomes" id="UP000194280">
    <property type="component" value="Unassembled WGS sequence"/>
</dbReference>
<gene>
    <name evidence="2" type="ORF">BTJ68_11696</name>
</gene>
<feature type="compositionally biased region" description="Polar residues" evidence="1">
    <location>
        <begin position="125"/>
        <end position="135"/>
    </location>
</feature>
<dbReference type="AlphaFoldDB" id="A0A1Z5SYN2"/>
<protein>
    <submittedName>
        <fullName evidence="2">Uncharacterized protein</fullName>
    </submittedName>
</protein>
<feature type="compositionally biased region" description="Polar residues" evidence="1">
    <location>
        <begin position="862"/>
        <end position="872"/>
    </location>
</feature>
<feature type="compositionally biased region" description="Polar residues" evidence="1">
    <location>
        <begin position="883"/>
        <end position="911"/>
    </location>
</feature>
<name>A0A1Z5SYN2_HORWE</name>
<dbReference type="EMBL" id="MUNK01000186">
    <property type="protein sequence ID" value="OTA26640.1"/>
    <property type="molecule type" value="Genomic_DNA"/>
</dbReference>
<dbReference type="STRING" id="1157616.A0A1Z5SYN2"/>
<reference evidence="2 3" key="1">
    <citation type="submission" date="2017-01" db="EMBL/GenBank/DDBJ databases">
        <title>The recent genome duplication of the halophilic yeast Hortaea werneckii: insights from long-read sequencing.</title>
        <authorList>
            <person name="Sinha S."/>
            <person name="Flibotte S."/>
            <person name="Neira M."/>
            <person name="Lenassi M."/>
            <person name="Gostincar C."/>
            <person name="Stajich J.E."/>
            <person name="Nislow C.E."/>
        </authorList>
    </citation>
    <scope>NUCLEOTIDE SEQUENCE [LARGE SCALE GENOMIC DNA]</scope>
    <source>
        <strain evidence="2 3">EXF-2000</strain>
    </source>
</reference>
<evidence type="ECO:0000256" key="1">
    <source>
        <dbReference type="SAM" id="MobiDB-lite"/>
    </source>
</evidence>
<comment type="caution">
    <text evidence="2">The sequence shown here is derived from an EMBL/GenBank/DDBJ whole genome shotgun (WGS) entry which is preliminary data.</text>
</comment>
<sequence length="1012" mass="110506">MNFITSRFSYHNSPGHWQIAIGGEVPHDHLCSPPPPMKNKETRGSGIYSIATRILGDEIVPAWISPEASGRLTFYVKGLLTLQSKAEDALTQHPASLQPYKILIRGQMVSMRFGTKSEAGKSETSEGPSEVQGTTPQTLFDTRIGLQHAEAHAMDFLARLIGGTYTPKKPSHKTTAHDPQARLGRFKRSFNSIVDICNRPRDVSKDAAHFDQLRTLLDRLVSLINEETRAPAPHLCLQYVASSQAYVVVGRAAGVSQNEPVISSAIAVYAALIDSEEEDFLSNAAFARSLMRLITRVIDGGNLLIGVETETAILEVLFNISAKIRLQPEILSVWFQTSSTAQQQDVFSDEKERFVGATQKNDFPLCYLLVDRVHHEGRIGDFARTGLLYIFEATGRSSALEEWVVSSDLSTLMASGLGALYSQLSRELSLLHPDATLPAVLAMSDYSTTHPRATAESAFSERHQGHMSTFLSYLAFWQDVLDHCRSADVRQTLLDHFQILFLQQLLYPSLLQSSDTDAGSSVAVLTYLTAILESLDYPDLISMLLVYLLAIKEDPSAVPSAPTTPRSPTAIRRRESLRLLTAPADPDEATEPALFSLVDLVINSVGSSNNQTSYSALKLLSTIMMRQKRFALGSLLKVQRVRSPAPSRTVGALELELEKYMELAATIPGYSSVSSAYTGLADDVRFTIEAQVPFQAPTLQGSASAETSVGAYTLPTEDSLLRGMQDRLSTFLTNSVDVNLALTQALVSVLSCSDTRIDSWLSLDPSSYTFAEDEAAPTRSWQTYLQDDEKGSWAALQRACRRPVWPEEHVPLLYKALRIVTRDIDAVRAAVPNLEQLLAGRQIMLQASNVDGARSDPPSMMDSPTQTPSTDASRTKTARAHSRSPSTSSAGRGRKATNTSAPSPLSRSQAASPGLMRPSDTNVDSSPPVRSIFQPPPPETPSTTDVLMQKITLPGEAAEEDGTASASSPDARSASLNHILTNIVVLQEFIMELIAVLQVRAAVLGEREVRYS</sequence>
<feature type="region of interest" description="Disordered" evidence="1">
    <location>
        <begin position="115"/>
        <end position="135"/>
    </location>
</feature>
<dbReference type="InterPro" id="IPR019384">
    <property type="entry name" value="FHIP"/>
</dbReference>